<dbReference type="InterPro" id="IPR035986">
    <property type="entry name" value="PKD_dom_sf"/>
</dbReference>
<evidence type="ECO:0000313" key="1">
    <source>
        <dbReference type="EMBL" id="MCK8491381.1"/>
    </source>
</evidence>
<evidence type="ECO:0000313" key="2">
    <source>
        <dbReference type="Proteomes" id="UP001202180"/>
    </source>
</evidence>
<dbReference type="Proteomes" id="UP001202180">
    <property type="component" value="Unassembled WGS sequence"/>
</dbReference>
<proteinExistence type="predicted"/>
<dbReference type="RefSeq" id="WP_248476086.1">
    <property type="nucleotide sequence ID" value="NZ_JALPRF010000001.1"/>
</dbReference>
<dbReference type="EMBL" id="JALPRF010000001">
    <property type="protein sequence ID" value="MCK8491381.1"/>
    <property type="molecule type" value="Genomic_DNA"/>
</dbReference>
<sequence length="573" mass="62174">MSTTLPTSTYGKPGSYTILQVGSGGGAGTATVYCQEVTVLPVEPVKFTVIPCLGRKATLVPDETTLGQYDRYEVYWGDGVRERKTRAELVAKPTHTYNNNVTYTVTVQGLYNPPVTCGSPLTSFPVTPLSATTQPVITALTTVNDNTISLKYQATPGVNILLQQKDASGVFVTTPQSGTAGAFTVQADTKQVQCFQLIYQDACSNSTSAPSEQVCSLVLNTKAASKQNDLSWQPYSGSTSASNSFKFYRILRNNSPAGNVVNQNTTTYSDKSQIECGVQYCYRLETTVGPTIITSAQSCVNGINEEALDKFETVIVSVEDNHPFIIAQSPYFTPTANYTMTVGRASSPSGPFQVVGTTDKNTFKDVSADASAGSYCYQLTYQNKCGQTSPPSAPVCTVFLSSKSATGVDWTTASPFAPGDVYSYTLEIVDSVNNTKKEIVMGGNAHYEPDPNDPSIQTQRYRVIALSSGGVPSYSNFFTLRRDPKIFVPDAFTPNGDGNNDTFMVKGLYFDRFRLTIYSRWGEVIYSTTDRTKGWDGTINGQQAAAGQYMYQVEVIDDTDHKTLKTGALLLIR</sequence>
<accession>A0ABT0HGU7</accession>
<name>A0ABT0HGU7_9BACT</name>
<dbReference type="InterPro" id="IPR026341">
    <property type="entry name" value="T9SS_type_B"/>
</dbReference>
<keyword evidence="2" id="KW-1185">Reference proteome</keyword>
<comment type="caution">
    <text evidence="1">The sequence shown here is derived from an EMBL/GenBank/DDBJ whole genome shotgun (WGS) entry which is preliminary data.</text>
</comment>
<dbReference type="Pfam" id="PF13585">
    <property type="entry name" value="CHU_C"/>
    <property type="match status" value="1"/>
</dbReference>
<dbReference type="NCBIfam" id="TIGR04131">
    <property type="entry name" value="Bac_Flav_CTERM"/>
    <property type="match status" value="1"/>
</dbReference>
<gene>
    <name evidence="1" type="ORF">M0L20_05920</name>
</gene>
<protein>
    <submittedName>
        <fullName evidence="1">Gliding motility-associated C-terminal domain-containing protein</fullName>
    </submittedName>
</protein>
<dbReference type="SUPFAM" id="SSF49299">
    <property type="entry name" value="PKD domain"/>
    <property type="match status" value="1"/>
</dbReference>
<reference evidence="1 2" key="1">
    <citation type="submission" date="2022-04" db="EMBL/GenBank/DDBJ databases">
        <title>Spirosoma sp. strain RP8 genome sequencing and assembly.</title>
        <authorList>
            <person name="Jung Y."/>
        </authorList>
    </citation>
    <scope>NUCLEOTIDE SEQUENCE [LARGE SCALE GENOMIC DNA]</scope>
    <source>
        <strain evidence="1 2">RP8</strain>
    </source>
</reference>
<organism evidence="1 2">
    <name type="scientific">Spirosoma liriopis</name>
    <dbReference type="NCBI Taxonomy" id="2937440"/>
    <lineage>
        <taxon>Bacteria</taxon>
        <taxon>Pseudomonadati</taxon>
        <taxon>Bacteroidota</taxon>
        <taxon>Cytophagia</taxon>
        <taxon>Cytophagales</taxon>
        <taxon>Cytophagaceae</taxon>
        <taxon>Spirosoma</taxon>
    </lineage>
</organism>